<dbReference type="AlphaFoldDB" id="U9UJS5"/>
<proteinExistence type="predicted"/>
<protein>
    <submittedName>
        <fullName evidence="1">Uncharacterized protein</fullName>
    </submittedName>
</protein>
<evidence type="ECO:0000313" key="1">
    <source>
        <dbReference type="EMBL" id="ESA20659.1"/>
    </source>
</evidence>
<accession>U9UJS5</accession>
<feature type="non-terminal residue" evidence="1">
    <location>
        <position position="472"/>
    </location>
</feature>
<organism evidence="1">
    <name type="scientific">Rhizophagus irregularis (strain DAOM 181602 / DAOM 197198 / MUCL 43194)</name>
    <name type="common">Arbuscular mycorrhizal fungus</name>
    <name type="synonym">Glomus intraradices</name>
    <dbReference type="NCBI Taxonomy" id="747089"/>
    <lineage>
        <taxon>Eukaryota</taxon>
        <taxon>Fungi</taxon>
        <taxon>Fungi incertae sedis</taxon>
        <taxon>Mucoromycota</taxon>
        <taxon>Glomeromycotina</taxon>
        <taxon>Glomeromycetes</taxon>
        <taxon>Glomerales</taxon>
        <taxon>Glomeraceae</taxon>
        <taxon>Rhizophagus</taxon>
    </lineage>
</organism>
<sequence length="472" mass="54904">MSFTVNHWRVEVSDNDSESYLNSEHENFDSSLFSSYAVRQQANADHSRIPIQPSLSSANITFRAYFPSWQPSIKLCNLQDRFNTTILTQYPCVPCSYCSRLQYPTKAKWELYDRTFKYPLEEAYSNNPQITLVFHTDDSQPARIATCSSCYNSNNHLKIPIPDPIPDEIQSVPLYHRIYLSPIHLSCSLGRVPNSNAYTNYRHLTGTFNYSKNINALALYSGTIGAILNNNQSNSWYHSSLDNAARWLRDHNPYFKPYQTLINRGTWDGAPIIFPNASLSNTSQNQDQPLFNINSRPSAVILPPYELDAEIHNEDYHYNRLMAGFLTDPYNKKLPISFYDKNIEPLLFPDLFPYGKGFYINDENTNRRFTDSLGNYAKSLLLCPDPRWRLSWYWPHYIYLTIEKLRNHQNRNRILNQYNTSLSHQLTTADLITNSIYTGRPIINEKNTTTIPSYIRTGDSYFRQKEHHINTM</sequence>
<dbReference type="VEuPathDB" id="FungiDB:RhiirFUN_002004"/>
<dbReference type="EMBL" id="KI277123">
    <property type="protein sequence ID" value="ESA20659.1"/>
    <property type="molecule type" value="Genomic_DNA"/>
</dbReference>
<reference evidence="1" key="1">
    <citation type="submission" date="2013-07" db="EMBL/GenBank/DDBJ databases">
        <title>The genome of an arbuscular mycorrhizal fungus provides insights into the evolution of the oldest plant symbiosis.</title>
        <authorList>
            <consortium name="DOE Joint Genome Institute"/>
            <person name="Tisserant E."/>
            <person name="Malbreil M."/>
            <person name="Kuo A."/>
            <person name="Kohler A."/>
            <person name="Symeonidi A."/>
            <person name="Balestrini R."/>
            <person name="Charron P."/>
            <person name="Duensing N."/>
            <person name="Frei-dit-Frey N."/>
            <person name="Gianinazzi-Pearson V."/>
            <person name="Gilbert B."/>
            <person name="Handa Y."/>
            <person name="Hijri M."/>
            <person name="Kaul R."/>
            <person name="Kawaguchi M."/>
            <person name="Krajinski F."/>
            <person name="Lammers P."/>
            <person name="Lapierre D."/>
            <person name="Masclaux F.G."/>
            <person name="Murat C."/>
            <person name="Morin E."/>
            <person name="Ndikumana S."/>
            <person name="Pagni M."/>
            <person name="Petitpierre D."/>
            <person name="Requena N."/>
            <person name="Rosikiewicz P."/>
            <person name="Riley R."/>
            <person name="Saito K."/>
            <person name="San Clemente H."/>
            <person name="Shapiro H."/>
            <person name="van Tuinen D."/>
            <person name="Becard G."/>
            <person name="Bonfante P."/>
            <person name="Paszkowski U."/>
            <person name="Shachar-Hill Y."/>
            <person name="Young J.P."/>
            <person name="Sanders I.R."/>
            <person name="Henrissat B."/>
            <person name="Rensing S.A."/>
            <person name="Grigoriev I.V."/>
            <person name="Corradi N."/>
            <person name="Roux C."/>
            <person name="Martin F."/>
        </authorList>
    </citation>
    <scope>NUCLEOTIDE SEQUENCE</scope>
    <source>
        <strain evidence="1">DAOM 197198</strain>
    </source>
</reference>
<gene>
    <name evidence="1" type="ORF">GLOINDRAFT_1978</name>
</gene>
<name>U9UJS5_RHIID</name>
<dbReference type="HOGENOM" id="CLU_548766_0_0_1"/>